<dbReference type="InterPro" id="IPR012349">
    <property type="entry name" value="Split_barrel_FMN-bd"/>
</dbReference>
<evidence type="ECO:0000313" key="4">
    <source>
        <dbReference type="Proteomes" id="UP000236723"/>
    </source>
</evidence>
<dbReference type="GO" id="GO:0005829">
    <property type="term" value="C:cytosol"/>
    <property type="evidence" value="ECO:0007669"/>
    <property type="project" value="TreeGrafter"/>
</dbReference>
<gene>
    <name evidence="3" type="ORF">SAMN04489712_12240</name>
</gene>
<dbReference type="GO" id="GO:0016627">
    <property type="term" value="F:oxidoreductase activity, acting on the CH-CH group of donors"/>
    <property type="evidence" value="ECO:0007669"/>
    <property type="project" value="TreeGrafter"/>
</dbReference>
<name>A0A1H6DTN9_9ACTN</name>
<proteinExistence type="predicted"/>
<dbReference type="InterPro" id="IPR011576">
    <property type="entry name" value="Pyridox_Oxase_N"/>
</dbReference>
<dbReference type="RefSeq" id="WP_103943492.1">
    <property type="nucleotide sequence ID" value="NZ_FNVO01000022.1"/>
</dbReference>
<accession>A0A1H6DTN9</accession>
<reference evidence="4" key="1">
    <citation type="submission" date="2016-10" db="EMBL/GenBank/DDBJ databases">
        <authorList>
            <person name="Varghese N."/>
            <person name="Submissions S."/>
        </authorList>
    </citation>
    <scope>NUCLEOTIDE SEQUENCE [LARGE SCALE GENOMIC DNA]</scope>
    <source>
        <strain evidence="4">DSM 43163</strain>
    </source>
</reference>
<dbReference type="PANTHER" id="PTHR35176">
    <property type="entry name" value="HEME OXYGENASE HI_0854-RELATED"/>
    <property type="match status" value="1"/>
</dbReference>
<protein>
    <submittedName>
        <fullName evidence="3">PPOX class probable F420-dependent enzyme, Rv2061 family</fullName>
    </submittedName>
</protein>
<evidence type="ECO:0000256" key="1">
    <source>
        <dbReference type="ARBA" id="ARBA00023002"/>
    </source>
</evidence>
<keyword evidence="4" id="KW-1185">Reference proteome</keyword>
<dbReference type="SUPFAM" id="SSF50475">
    <property type="entry name" value="FMN-binding split barrel"/>
    <property type="match status" value="1"/>
</dbReference>
<dbReference type="Pfam" id="PF01243">
    <property type="entry name" value="PNPOx_N"/>
    <property type="match status" value="1"/>
</dbReference>
<dbReference type="GO" id="GO:0070967">
    <property type="term" value="F:coenzyme F420 binding"/>
    <property type="evidence" value="ECO:0007669"/>
    <property type="project" value="TreeGrafter"/>
</dbReference>
<dbReference type="OrthoDB" id="157302at2"/>
<dbReference type="InterPro" id="IPR052019">
    <property type="entry name" value="F420H2_bilvrd_red/Heme_oxyg"/>
</dbReference>
<feature type="domain" description="Pyridoxamine 5'-phosphate oxidase N-terminal" evidence="2">
    <location>
        <begin position="10"/>
        <end position="136"/>
    </location>
</feature>
<sequence>MSVRLTEGEAWERLAAAHTGVFTTLRRDGRPVPLPVWFVVLGRRAYLRTPAGSAKVRRLRHDDRASLLVESGIRWTELTAVLVQGRAFPVEDEGEQAVAQAALTDKYAGYGPPVGRLPAATREHYGQAMAVIRFEPTEPCVTWDNSRLNLSGDRD</sequence>
<keyword evidence="1" id="KW-0560">Oxidoreductase</keyword>
<dbReference type="EMBL" id="FNVO01000022">
    <property type="protein sequence ID" value="SEG88599.1"/>
    <property type="molecule type" value="Genomic_DNA"/>
</dbReference>
<evidence type="ECO:0000259" key="2">
    <source>
        <dbReference type="Pfam" id="PF01243"/>
    </source>
</evidence>
<dbReference type="PANTHER" id="PTHR35176:SF6">
    <property type="entry name" value="HEME OXYGENASE HI_0854-RELATED"/>
    <property type="match status" value="1"/>
</dbReference>
<dbReference type="Gene3D" id="2.30.110.10">
    <property type="entry name" value="Electron Transport, Fmn-binding Protein, Chain A"/>
    <property type="match status" value="1"/>
</dbReference>
<organism evidence="3 4">
    <name type="scientific">Thermomonospora echinospora</name>
    <dbReference type="NCBI Taxonomy" id="1992"/>
    <lineage>
        <taxon>Bacteria</taxon>
        <taxon>Bacillati</taxon>
        <taxon>Actinomycetota</taxon>
        <taxon>Actinomycetes</taxon>
        <taxon>Streptosporangiales</taxon>
        <taxon>Thermomonosporaceae</taxon>
        <taxon>Thermomonospora</taxon>
    </lineage>
</organism>
<dbReference type="AlphaFoldDB" id="A0A1H6DTN9"/>
<evidence type="ECO:0000313" key="3">
    <source>
        <dbReference type="EMBL" id="SEG88599.1"/>
    </source>
</evidence>
<dbReference type="Proteomes" id="UP000236723">
    <property type="component" value="Unassembled WGS sequence"/>
</dbReference>